<dbReference type="PROSITE" id="PS00028">
    <property type="entry name" value="ZINC_FINGER_C2H2_1"/>
    <property type="match status" value="7"/>
</dbReference>
<comment type="subcellular location">
    <subcellularLocation>
        <location evidence="1">Nucleus</location>
    </subcellularLocation>
</comment>
<dbReference type="Proteomes" id="UP000838756">
    <property type="component" value="Unassembled WGS sequence"/>
</dbReference>
<dbReference type="AlphaFoldDB" id="A0A8S4RXR6"/>
<dbReference type="EMBL" id="CAKXAJ010025611">
    <property type="protein sequence ID" value="CAH2242041.1"/>
    <property type="molecule type" value="Genomic_DNA"/>
</dbReference>
<organism evidence="9 10">
    <name type="scientific">Pararge aegeria aegeria</name>
    <dbReference type="NCBI Taxonomy" id="348720"/>
    <lineage>
        <taxon>Eukaryota</taxon>
        <taxon>Metazoa</taxon>
        <taxon>Ecdysozoa</taxon>
        <taxon>Arthropoda</taxon>
        <taxon>Hexapoda</taxon>
        <taxon>Insecta</taxon>
        <taxon>Pterygota</taxon>
        <taxon>Neoptera</taxon>
        <taxon>Endopterygota</taxon>
        <taxon>Lepidoptera</taxon>
        <taxon>Glossata</taxon>
        <taxon>Ditrysia</taxon>
        <taxon>Papilionoidea</taxon>
        <taxon>Nymphalidae</taxon>
        <taxon>Satyrinae</taxon>
        <taxon>Satyrini</taxon>
        <taxon>Parargina</taxon>
        <taxon>Pararge</taxon>
    </lineage>
</organism>
<dbReference type="InterPro" id="IPR036236">
    <property type="entry name" value="Znf_C2H2_sf"/>
</dbReference>
<feature type="domain" description="C2H2-type" evidence="8">
    <location>
        <begin position="296"/>
        <end position="323"/>
    </location>
</feature>
<keyword evidence="4 7" id="KW-0863">Zinc-finger</keyword>
<feature type="domain" description="C2H2-type" evidence="8">
    <location>
        <begin position="268"/>
        <end position="295"/>
    </location>
</feature>
<evidence type="ECO:0000256" key="7">
    <source>
        <dbReference type="PROSITE-ProRule" id="PRU00042"/>
    </source>
</evidence>
<dbReference type="PANTHER" id="PTHR23234">
    <property type="entry name" value="ZNF44 PROTEIN"/>
    <property type="match status" value="1"/>
</dbReference>
<dbReference type="PROSITE" id="PS50157">
    <property type="entry name" value="ZINC_FINGER_C2H2_2"/>
    <property type="match status" value="5"/>
</dbReference>
<keyword evidence="6" id="KW-0539">Nucleus</keyword>
<protein>
    <submittedName>
        <fullName evidence="9">Jg23403 protein</fullName>
    </submittedName>
</protein>
<dbReference type="GO" id="GO:0008270">
    <property type="term" value="F:zinc ion binding"/>
    <property type="evidence" value="ECO:0007669"/>
    <property type="project" value="UniProtKB-KW"/>
</dbReference>
<feature type="domain" description="C2H2-type" evidence="8">
    <location>
        <begin position="164"/>
        <end position="192"/>
    </location>
</feature>
<dbReference type="Pfam" id="PF00096">
    <property type="entry name" value="zf-C2H2"/>
    <property type="match status" value="5"/>
</dbReference>
<evidence type="ECO:0000256" key="1">
    <source>
        <dbReference type="ARBA" id="ARBA00004123"/>
    </source>
</evidence>
<dbReference type="InterPro" id="IPR050758">
    <property type="entry name" value="Znf_C2H2-type"/>
</dbReference>
<dbReference type="Gene3D" id="3.30.160.60">
    <property type="entry name" value="Classic Zinc Finger"/>
    <property type="match status" value="6"/>
</dbReference>
<evidence type="ECO:0000259" key="8">
    <source>
        <dbReference type="PROSITE" id="PS50157"/>
    </source>
</evidence>
<keyword evidence="10" id="KW-1185">Reference proteome</keyword>
<evidence type="ECO:0000256" key="2">
    <source>
        <dbReference type="ARBA" id="ARBA00022723"/>
    </source>
</evidence>
<proteinExistence type="predicted"/>
<evidence type="ECO:0000256" key="5">
    <source>
        <dbReference type="ARBA" id="ARBA00022833"/>
    </source>
</evidence>
<feature type="non-terminal residue" evidence="9">
    <location>
        <position position="1"/>
    </location>
</feature>
<keyword evidence="2" id="KW-0479">Metal-binding</keyword>
<dbReference type="FunFam" id="3.30.160.60:FF:000110">
    <property type="entry name" value="Zinc finger protein-like"/>
    <property type="match status" value="1"/>
</dbReference>
<dbReference type="FunFam" id="3.30.160.60:FF:000512">
    <property type="entry name" value="zinc finger protein 197 isoform X1"/>
    <property type="match status" value="1"/>
</dbReference>
<dbReference type="InterPro" id="IPR013087">
    <property type="entry name" value="Znf_C2H2_type"/>
</dbReference>
<evidence type="ECO:0000256" key="4">
    <source>
        <dbReference type="ARBA" id="ARBA00022771"/>
    </source>
</evidence>
<dbReference type="SMART" id="SM00355">
    <property type="entry name" value="ZnF_C2H2"/>
    <property type="match status" value="8"/>
</dbReference>
<reference evidence="9" key="1">
    <citation type="submission" date="2022-03" db="EMBL/GenBank/DDBJ databases">
        <authorList>
            <person name="Lindestad O."/>
        </authorList>
    </citation>
    <scope>NUCLEOTIDE SEQUENCE</scope>
</reference>
<dbReference type="OrthoDB" id="8117402at2759"/>
<comment type="caution">
    <text evidence="9">The sequence shown here is derived from an EMBL/GenBank/DDBJ whole genome shotgun (WGS) entry which is preliminary data.</text>
</comment>
<evidence type="ECO:0000313" key="10">
    <source>
        <dbReference type="Proteomes" id="UP000838756"/>
    </source>
</evidence>
<dbReference type="GO" id="GO:0005634">
    <property type="term" value="C:nucleus"/>
    <property type="evidence" value="ECO:0007669"/>
    <property type="project" value="UniProtKB-SubCell"/>
</dbReference>
<keyword evidence="3" id="KW-0677">Repeat</keyword>
<dbReference type="FunFam" id="3.30.160.60:FF:000065">
    <property type="entry name" value="B-cell CLL/lymphoma 6, member B"/>
    <property type="match status" value="1"/>
</dbReference>
<dbReference type="FunFam" id="3.30.160.60:FF:000100">
    <property type="entry name" value="Zinc finger 45-like"/>
    <property type="match status" value="1"/>
</dbReference>
<evidence type="ECO:0000256" key="6">
    <source>
        <dbReference type="ARBA" id="ARBA00023242"/>
    </source>
</evidence>
<dbReference type="SUPFAM" id="SSF57667">
    <property type="entry name" value="beta-beta-alpha zinc fingers"/>
    <property type="match status" value="4"/>
</dbReference>
<dbReference type="PANTHER" id="PTHR23234:SF10">
    <property type="entry name" value="RIKEN CDNA 6720489N17 GENE-RELATED"/>
    <property type="match status" value="1"/>
</dbReference>
<feature type="domain" description="C2H2-type" evidence="8">
    <location>
        <begin position="235"/>
        <end position="262"/>
    </location>
</feature>
<evidence type="ECO:0000313" key="9">
    <source>
        <dbReference type="EMBL" id="CAH2242041.1"/>
    </source>
</evidence>
<gene>
    <name evidence="9" type="primary">jg23403</name>
    <name evidence="9" type="ORF">PAEG_LOCUS18399</name>
</gene>
<feature type="domain" description="C2H2-type" evidence="8">
    <location>
        <begin position="206"/>
        <end position="234"/>
    </location>
</feature>
<keyword evidence="5" id="KW-0862">Zinc</keyword>
<name>A0A8S4RXR6_9NEOP</name>
<accession>A0A8S4RXR6</accession>
<evidence type="ECO:0000256" key="3">
    <source>
        <dbReference type="ARBA" id="ARBA00022737"/>
    </source>
</evidence>
<sequence>DGPPVIKTEERKHQLYTEVRLQDLLKKNIGESGLISACDSCGGIFGSEEELNQHRDRDHPELSVRCHLCDKDGPPVIKTEERKHQLYTEVRLQDLLKKNIGESGLISACDSCGGIFGSEEELNQHRDRDHPELSVRCHLCDKVFATLKSASRHRAVCERVERLFACPSCELRFTHEVTLNKHILRVHTGQSVSLQFLDRERGSQNYKCETCSRPFTRKDLLERHMRSHNTGEKIFECDICKKKFTRRENLRAHLRTHEGKKYAEGTASLCLYCGRSFTNSSNYIVHMRRHTGEKPYKCDFCGKGFCRSSDLQCHRRSHTGEKPCVCRECGKEHCHLFPIVFQLC</sequence>